<keyword evidence="1" id="KW-0805">Transcription regulation</keyword>
<gene>
    <name evidence="6" type="ORF">SAMN06264855_108105</name>
</gene>
<evidence type="ECO:0000256" key="1">
    <source>
        <dbReference type="ARBA" id="ARBA00023015"/>
    </source>
</evidence>
<dbReference type="AlphaFoldDB" id="A0A238WKN7"/>
<evidence type="ECO:0000259" key="4">
    <source>
        <dbReference type="Pfam" id="PF04967"/>
    </source>
</evidence>
<keyword evidence="2" id="KW-0804">Transcription</keyword>
<dbReference type="Proteomes" id="UP000198397">
    <property type="component" value="Unassembled WGS sequence"/>
</dbReference>
<sequence>MSSNDTGPATGGPTAGGMVDRCREAARSTADPGADECTEPGESFDERGVQAVLEVERGGACPLDDFEGDVIDVDVRYQMGRCLGEVEVRECRDACSSTRQFSEPICEHCPGIVFSRYGCIPRFLRTGDGSFVVETRLDTVETLSALVNEIRGRCASVTVRSIISTEGPDGTESCSVDLSALTPKQREAVSLAQDHGYYDPSSEVALSELAAELDISTSALSQRLQRAESNVLGQLDCGCRCLDG</sequence>
<proteinExistence type="predicted"/>
<organism evidence="6 7">
    <name type="scientific">Halorubrum vacuolatum</name>
    <name type="common">Natronobacterium vacuolatum</name>
    <dbReference type="NCBI Taxonomy" id="63740"/>
    <lineage>
        <taxon>Archaea</taxon>
        <taxon>Methanobacteriati</taxon>
        <taxon>Methanobacteriota</taxon>
        <taxon>Stenosarchaea group</taxon>
        <taxon>Halobacteria</taxon>
        <taxon>Halobacteriales</taxon>
        <taxon>Haloferacaceae</taxon>
        <taxon>Halorubrum</taxon>
    </lineage>
</organism>
<evidence type="ECO:0000259" key="5">
    <source>
        <dbReference type="Pfam" id="PF24277"/>
    </source>
</evidence>
<feature type="domain" description="DmsR-like N-terminal" evidence="5">
    <location>
        <begin position="100"/>
        <end position="163"/>
    </location>
</feature>
<keyword evidence="7" id="KW-1185">Reference proteome</keyword>
<dbReference type="RefSeq" id="WP_245809946.1">
    <property type="nucleotide sequence ID" value="NZ_FZNQ01000008.1"/>
</dbReference>
<feature type="compositionally biased region" description="Acidic residues" evidence="3">
    <location>
        <begin position="33"/>
        <end position="43"/>
    </location>
</feature>
<evidence type="ECO:0000256" key="3">
    <source>
        <dbReference type="SAM" id="MobiDB-lite"/>
    </source>
</evidence>
<evidence type="ECO:0000256" key="2">
    <source>
        <dbReference type="ARBA" id="ARBA00023163"/>
    </source>
</evidence>
<reference evidence="6 7" key="1">
    <citation type="submission" date="2017-06" db="EMBL/GenBank/DDBJ databases">
        <authorList>
            <person name="Kim H.J."/>
            <person name="Triplett B.A."/>
        </authorList>
    </citation>
    <scope>NUCLEOTIDE SEQUENCE [LARGE SCALE GENOMIC DNA]</scope>
    <source>
        <strain evidence="6 7">DSM 8800</strain>
    </source>
</reference>
<dbReference type="InterPro" id="IPR056433">
    <property type="entry name" value="DmsR-like_N"/>
</dbReference>
<evidence type="ECO:0000313" key="7">
    <source>
        <dbReference type="Proteomes" id="UP000198397"/>
    </source>
</evidence>
<protein>
    <submittedName>
        <fullName evidence="6">HTH DNA binding domain-containing protein</fullName>
    </submittedName>
</protein>
<dbReference type="PANTHER" id="PTHR34236">
    <property type="entry name" value="DIMETHYL SULFOXIDE REDUCTASE TRANSCRIPTIONAL ACTIVATOR"/>
    <property type="match status" value="1"/>
</dbReference>
<dbReference type="PANTHER" id="PTHR34236:SF1">
    <property type="entry name" value="DIMETHYL SULFOXIDE REDUCTASE TRANSCRIPTIONAL ACTIVATOR"/>
    <property type="match status" value="1"/>
</dbReference>
<feature type="domain" description="HTH bat-type" evidence="4">
    <location>
        <begin position="181"/>
        <end position="232"/>
    </location>
</feature>
<feature type="region of interest" description="Disordered" evidence="3">
    <location>
        <begin position="1"/>
        <end position="43"/>
    </location>
</feature>
<evidence type="ECO:0000313" key="6">
    <source>
        <dbReference type="EMBL" id="SNR47120.1"/>
    </source>
</evidence>
<dbReference type="Pfam" id="PF24277">
    <property type="entry name" value="DmsR_N"/>
    <property type="match status" value="1"/>
</dbReference>
<dbReference type="EMBL" id="FZNQ01000008">
    <property type="protein sequence ID" value="SNR47120.1"/>
    <property type="molecule type" value="Genomic_DNA"/>
</dbReference>
<name>A0A238WKN7_HALVU</name>
<dbReference type="InterPro" id="IPR007050">
    <property type="entry name" value="HTH_bacterioopsin"/>
</dbReference>
<dbReference type="Pfam" id="PF04967">
    <property type="entry name" value="HTH_10"/>
    <property type="match status" value="1"/>
</dbReference>
<accession>A0A238WKN7</accession>